<accession>A0A1G5ZZY0</accession>
<reference evidence="1 2" key="1">
    <citation type="submission" date="2016-10" db="EMBL/GenBank/DDBJ databases">
        <authorList>
            <person name="de Groot N.N."/>
        </authorList>
    </citation>
    <scope>NUCLEOTIDE SEQUENCE [LARGE SCALE GENOMIC DNA]</scope>
    <source>
        <strain evidence="1 2">A-4</strain>
    </source>
</reference>
<dbReference type="EMBL" id="FMXP01000002">
    <property type="protein sequence ID" value="SDB01727.1"/>
    <property type="molecule type" value="Genomic_DNA"/>
</dbReference>
<organism evidence="1 2">
    <name type="scientific">Streptococcus henryi</name>
    <dbReference type="NCBI Taxonomy" id="439219"/>
    <lineage>
        <taxon>Bacteria</taxon>
        <taxon>Bacillati</taxon>
        <taxon>Bacillota</taxon>
        <taxon>Bacilli</taxon>
        <taxon>Lactobacillales</taxon>
        <taxon>Streptococcaceae</taxon>
        <taxon>Streptococcus</taxon>
    </lineage>
</organism>
<dbReference type="AlphaFoldDB" id="A0A1G5ZZY0"/>
<dbReference type="Proteomes" id="UP000182508">
    <property type="component" value="Unassembled WGS sequence"/>
</dbReference>
<gene>
    <name evidence="1" type="ORF">SAMN02910293_00063</name>
</gene>
<name>A0A1G5ZZY0_9STRE</name>
<dbReference type="RefSeq" id="WP_074484896.1">
    <property type="nucleotide sequence ID" value="NZ_FMXP01000002.1"/>
</dbReference>
<keyword evidence="2" id="KW-1185">Reference proteome</keyword>
<protein>
    <submittedName>
        <fullName evidence="1">Uncharacterized protein</fullName>
    </submittedName>
</protein>
<evidence type="ECO:0000313" key="2">
    <source>
        <dbReference type="Proteomes" id="UP000182508"/>
    </source>
</evidence>
<sequence length="63" mass="7233">MLTLSIKVWAERKLKVGKIQKWVGTAFGFLELCENHELFHVKSMKRPVRVDGMFLLVKEGAMG</sequence>
<evidence type="ECO:0000313" key="1">
    <source>
        <dbReference type="EMBL" id="SDB01727.1"/>
    </source>
</evidence>
<proteinExistence type="predicted"/>